<dbReference type="Pfam" id="PF00096">
    <property type="entry name" value="zf-C2H2"/>
    <property type="match status" value="1"/>
</dbReference>
<keyword evidence="2" id="KW-0677">Repeat</keyword>
<dbReference type="PANTHER" id="PTHR24409">
    <property type="entry name" value="ZINC FINGER PROTEIN 142"/>
    <property type="match status" value="1"/>
</dbReference>
<feature type="compositionally biased region" description="Basic and acidic residues" evidence="6">
    <location>
        <begin position="1121"/>
        <end position="1131"/>
    </location>
</feature>
<keyword evidence="3 5" id="KW-0863">Zinc-finger</keyword>
<dbReference type="GO" id="GO:0000981">
    <property type="term" value="F:DNA-binding transcription factor activity, RNA polymerase II-specific"/>
    <property type="evidence" value="ECO:0007669"/>
    <property type="project" value="TreeGrafter"/>
</dbReference>
<evidence type="ECO:0000313" key="8">
    <source>
        <dbReference type="EMBL" id="SSX20648.1"/>
    </source>
</evidence>
<dbReference type="GO" id="GO:0008270">
    <property type="term" value="F:zinc ion binding"/>
    <property type="evidence" value="ECO:0007669"/>
    <property type="project" value="UniProtKB-KW"/>
</dbReference>
<evidence type="ECO:0000256" key="3">
    <source>
        <dbReference type="ARBA" id="ARBA00022771"/>
    </source>
</evidence>
<feature type="domain" description="C2H2-type" evidence="7">
    <location>
        <begin position="1884"/>
        <end position="1912"/>
    </location>
</feature>
<dbReference type="Gene3D" id="3.30.160.60">
    <property type="entry name" value="Classic Zinc Finger"/>
    <property type="match status" value="5"/>
</dbReference>
<feature type="domain" description="C2H2-type" evidence="7">
    <location>
        <begin position="1825"/>
        <end position="1853"/>
    </location>
</feature>
<evidence type="ECO:0000259" key="7">
    <source>
        <dbReference type="PROSITE" id="PS50157"/>
    </source>
</evidence>
<gene>
    <name evidence="8" type="primary">CSON002113</name>
</gene>
<feature type="compositionally biased region" description="Basic residues" evidence="6">
    <location>
        <begin position="1111"/>
        <end position="1120"/>
    </location>
</feature>
<evidence type="ECO:0000256" key="5">
    <source>
        <dbReference type="PROSITE-ProRule" id="PRU00042"/>
    </source>
</evidence>
<organism evidence="8">
    <name type="scientific">Culicoides sonorensis</name>
    <name type="common">Biting midge</name>
    <dbReference type="NCBI Taxonomy" id="179676"/>
    <lineage>
        <taxon>Eukaryota</taxon>
        <taxon>Metazoa</taxon>
        <taxon>Ecdysozoa</taxon>
        <taxon>Arthropoda</taxon>
        <taxon>Hexapoda</taxon>
        <taxon>Insecta</taxon>
        <taxon>Pterygota</taxon>
        <taxon>Neoptera</taxon>
        <taxon>Endopterygota</taxon>
        <taxon>Diptera</taxon>
        <taxon>Nematocera</taxon>
        <taxon>Chironomoidea</taxon>
        <taxon>Ceratopogonidae</taxon>
        <taxon>Ceratopogoninae</taxon>
        <taxon>Culicoides</taxon>
        <taxon>Monoculicoides</taxon>
    </lineage>
</organism>
<sequence length="1919" mass="227346">MGFDCSFLIDQNEFAEITSENFISKIKAPVTVVETAGSSNLLTDFQNIFKCNVCYQEFAYLASFIKSCQKHLQPAFNPLRFPTEREGSEIKQELKNGTKSSELKQQDVKLPEGHVYFCVHCHQTFDFETLYKDHVLSHSDPRSKYCEFCAQEFCDTRSAIRHKMRCHPELHENLVRARAKCREIITYHTIPRKYAEDKDYISKHFNTPRVFKRKRLRTFKILINPISLPGFLENNWFILPKIEGDYPWLKEKDLTKLISKRRRKKKKRDENSEDEYPRIPTKRRKHVPSYGTAVLPKDHVFLCLKCHRTFNVPALYKDHVLAHDDPKSECCELCALQFSGRYTAMRHKKRFHPELFEKLVRERAEYRRKHGEIRVTFHTIHKNYVNDKEYISKHFGNSETNKKDLNEKVHLKNKLKLKKPRKVSKTNLDDDCKWNIENDENFLNDDLSDDDISLNQFIKTEIDIGVEIKSEPTNLIQKEIPPSKIPNETLDSKCSVLSDKSVATPNDEDDFMWPLTIEQPSETIDEDKKKSSHFLPPEVTKDIPNFKGAKYIFDVYGKNKNKKDREKKMKLKKHQSNSKIPLEPEIVEPKVLKTKTLTAAQLYRKQRVDCRICGETKSRSNIRLHVSRHFYEEIEEKCRLCDFTKNYKKLKISIHYAISHEINFREYLLSEQKKKVENNEISNDYVTCDICYTNLKCDADLEFHKEILHEYKDQDNLRLDCEYCGENFTKRPYLLKHKRKNHADMLKINCICHYCNMGFETKQGLMIHMANIHHYRHGAFCDESEKFKLINKGGRTKIQLFCEICGELLRTKLSLMKHNHEKHDITDPEYSQILERNRENLTCRKCGLVFSMQAAYNGHIASKKCRDFYPEKRFNYEKCIEFNKNRFLPKENGEVFYCRKDGCDKKFDTKYQLTAHNTLKHRPKKPLYKCIVCNESFFHYKHRTKHMEEFHADQRHLLIFCDFEGCDKGYFEKNQLLHHKRLCHGSKDCEICGESFSHYVTKQKHFAIYEIKMSFDCSFLIDRNEIAEITTENFISKINAQVTVVETAESSNVLTDFQNIFKCNVCHQKFVYLASFIKSCRNHLEPALNPLRFLSEKEENEKKQELQNGTKLKRRRKKRKFNESSKDEYPRTSRKNPKNDIFYGAAKLPEDHVYFCVQCHQTFNFRPLYKDHVLAHDDPKSECCEICALQFAGRYTAMRHKKRFHPELYEELVRERAEYRRKHGEIRVTFHTIHKNYVNDKEYISKLFGTPSLKPRPFQIIINPISLPGFLENNWFFLPKKDGDYPWLKEKSIVKGKSKLKKPRKVSKTNSDTDCKWNIEKNENHLNDEKFLNDENFLNVGNFLNNDLSDEDISLNQFIKTEIDIGVEIKSEPTNLIQKEIPPSKIPNETLDSKCSVLSDKSVATPNDEDDFTWPLTIEQPSETIDEDRKKSSHFLPPEITKDIPNFKGAKYIFDVYGKNKNKKDREKKMKLKKHQSNSKIPLEPEIVEPKVLKTKTLTAAQLYRRQRVDCRICGETKSRSNIRLHVSRHFYEEIEEKCRLCDFTKNYKKLKISIHYAISHEINFREYLLSEQKKKVENNEISNDYVTCDICYTNLKCDADLEFHKEILHEYKDQDNLRLDCEYCGEKFIKRSYLVNHKKRNHADMLKINCICHYCNMGFERKQGLMVHMANIHFYRHGAFCDESEEVKLIKKGGRTKIQLFCEICGELLRSKLSLMKHNHEKHDITDPEYSQILERNKKNFTCRKCGLVFSMQATFNGHIAGIKCRDFYPEAKIKINHNKNRFLAKENGEVFYCDMEGCDKKYFTKHQLSSHTKMKHGPKIPMFKCSACNESFFHYKHRTKHMEDLHADQRHLLIFCDFEGCDKGYFERNQLLQHKRMCHGSKDCEICGESFSHYVTKQKHIGEMHPEHRKYFRKLTD</sequence>
<feature type="domain" description="C2H2-type" evidence="7">
    <location>
        <begin position="896"/>
        <end position="926"/>
    </location>
</feature>
<accession>A0A336M3S6</accession>
<feature type="domain" description="C2H2-type" evidence="7">
    <location>
        <begin position="1793"/>
        <end position="1823"/>
    </location>
</feature>
<dbReference type="PROSITE" id="PS00028">
    <property type="entry name" value="ZINC_FINGER_C2H2_1"/>
    <property type="match status" value="18"/>
</dbReference>
<feature type="domain" description="C2H2-type" evidence="7">
    <location>
        <begin position="928"/>
        <end position="956"/>
    </location>
</feature>
<dbReference type="InterPro" id="IPR013087">
    <property type="entry name" value="Znf_C2H2_type"/>
</dbReference>
<dbReference type="VEuPathDB" id="VectorBase:CSON002113"/>
<feature type="domain" description="C2H2-type" evidence="7">
    <location>
        <begin position="301"/>
        <end position="328"/>
    </location>
</feature>
<dbReference type="GO" id="GO:0005634">
    <property type="term" value="C:nucleus"/>
    <property type="evidence" value="ECO:0007669"/>
    <property type="project" value="TreeGrafter"/>
</dbReference>
<feature type="domain" description="C2H2-type" evidence="7">
    <location>
        <begin position="1620"/>
        <end position="1644"/>
    </location>
</feature>
<dbReference type="OMA" id="ISHEINF"/>
<dbReference type="GO" id="GO:0000977">
    <property type="term" value="F:RNA polymerase II transcription regulatory region sequence-specific DNA binding"/>
    <property type="evidence" value="ECO:0007669"/>
    <property type="project" value="TreeGrafter"/>
</dbReference>
<feature type="domain" description="C2H2-type" evidence="7">
    <location>
        <begin position="719"/>
        <end position="743"/>
    </location>
</feature>
<feature type="domain" description="C2H2-type" evidence="7">
    <location>
        <begin position="1154"/>
        <end position="1181"/>
    </location>
</feature>
<evidence type="ECO:0000256" key="1">
    <source>
        <dbReference type="ARBA" id="ARBA00022723"/>
    </source>
</evidence>
<dbReference type="PROSITE" id="PS50157">
    <property type="entry name" value="ZINC_FINGER_C2H2_2"/>
    <property type="match status" value="10"/>
</dbReference>
<feature type="domain" description="C2H2-type" evidence="7">
    <location>
        <begin position="116"/>
        <end position="143"/>
    </location>
</feature>
<proteinExistence type="predicted"/>
<dbReference type="PANTHER" id="PTHR24409:SF295">
    <property type="entry name" value="AZ2-RELATED"/>
    <property type="match status" value="1"/>
</dbReference>
<keyword evidence="1" id="KW-0479">Metal-binding</keyword>
<reference evidence="8" key="1">
    <citation type="submission" date="2018-07" db="EMBL/GenBank/DDBJ databases">
        <authorList>
            <person name="Quirk P.G."/>
            <person name="Krulwich T.A."/>
        </authorList>
    </citation>
    <scope>NUCLEOTIDE SEQUENCE</scope>
</reference>
<feature type="region of interest" description="Disordered" evidence="6">
    <location>
        <begin position="260"/>
        <end position="283"/>
    </location>
</feature>
<evidence type="ECO:0000256" key="6">
    <source>
        <dbReference type="SAM" id="MobiDB-lite"/>
    </source>
</evidence>
<dbReference type="EMBL" id="UFQT01000134">
    <property type="protein sequence ID" value="SSX20648.1"/>
    <property type="molecule type" value="Genomic_DNA"/>
</dbReference>
<protein>
    <submittedName>
        <fullName evidence="8">CSON002113 protein</fullName>
    </submittedName>
</protein>
<name>A0A336M3S6_CULSO</name>
<feature type="region of interest" description="Disordered" evidence="6">
    <location>
        <begin position="1099"/>
        <end position="1136"/>
    </location>
</feature>
<evidence type="ECO:0000256" key="2">
    <source>
        <dbReference type="ARBA" id="ARBA00022737"/>
    </source>
</evidence>
<evidence type="ECO:0000256" key="4">
    <source>
        <dbReference type="ARBA" id="ARBA00022833"/>
    </source>
</evidence>
<keyword evidence="4" id="KW-0862">Zinc</keyword>
<dbReference type="SMART" id="SM00355">
    <property type="entry name" value="ZnF_C2H2"/>
    <property type="match status" value="30"/>
</dbReference>